<dbReference type="STRING" id="100225.SAMN05421595_0338"/>
<dbReference type="AlphaFoldDB" id="K6VM56"/>
<evidence type="ECO:0000313" key="3">
    <source>
        <dbReference type="Proteomes" id="UP000008495"/>
    </source>
</evidence>
<name>K6VM56_9MICO</name>
<proteinExistence type="predicted"/>
<sequence>MDRNVHRPPESRPSPTARRVARPPVDPTELALRQRTPRAITLTSVNRPRTLRSTAPRRSPRVAAVGAIGLVAMTALSGCQWTSPITTQLHYDPADGKSAEIGTVKVLNALIVAEAKDSAGTLAATLDNQGPDKQIVKIRVGEQSVASIEIPPGRSVQTSHGGKTVRIDKVPAAPGELTALVFSTESGGATPVSVPVLLPHEGGPYATLKPSGGASPATPPTASTAPGTSTRPAEEPARH</sequence>
<feature type="region of interest" description="Disordered" evidence="1">
    <location>
        <begin position="200"/>
        <end position="239"/>
    </location>
</feature>
<dbReference type="eggNOG" id="ENOG5032ZZ6">
    <property type="taxonomic scope" value="Bacteria"/>
</dbReference>
<keyword evidence="3" id="KW-1185">Reference proteome</keyword>
<reference evidence="2 3" key="1">
    <citation type="submission" date="2012-08" db="EMBL/GenBank/DDBJ databases">
        <title>Whole genome shotgun sequence of Austwickia chelonae NBRC 105200.</title>
        <authorList>
            <person name="Yoshida I."/>
            <person name="Hosoyama A."/>
            <person name="Tsuchikane K."/>
            <person name="Katsumata H."/>
            <person name="Ando Y."/>
            <person name="Ohji S."/>
            <person name="Hamada M."/>
            <person name="Tamura T."/>
            <person name="Yamazoe A."/>
            <person name="Yamazaki S."/>
            <person name="Fujita N."/>
        </authorList>
    </citation>
    <scope>NUCLEOTIDE SEQUENCE [LARGE SCALE GENOMIC DNA]</scope>
    <source>
        <strain evidence="2 3">NBRC 105200</strain>
    </source>
</reference>
<dbReference type="EMBL" id="BAGZ01000008">
    <property type="protein sequence ID" value="GAB77829.1"/>
    <property type="molecule type" value="Genomic_DNA"/>
</dbReference>
<feature type="compositionally biased region" description="Low complexity" evidence="1">
    <location>
        <begin position="210"/>
        <end position="230"/>
    </location>
</feature>
<feature type="compositionally biased region" description="Basic and acidic residues" evidence="1">
    <location>
        <begin position="1"/>
        <end position="10"/>
    </location>
</feature>
<organism evidence="2 3">
    <name type="scientific">Austwickia chelonae NBRC 105200</name>
    <dbReference type="NCBI Taxonomy" id="1184607"/>
    <lineage>
        <taxon>Bacteria</taxon>
        <taxon>Bacillati</taxon>
        <taxon>Actinomycetota</taxon>
        <taxon>Actinomycetes</taxon>
        <taxon>Micrococcales</taxon>
        <taxon>Dermatophilaceae</taxon>
        <taxon>Austwickia</taxon>
    </lineage>
</organism>
<protein>
    <submittedName>
        <fullName evidence="2">Uncharacterized protein</fullName>
    </submittedName>
</protein>
<gene>
    <name evidence="2" type="ORF">AUCHE_08_00710</name>
</gene>
<evidence type="ECO:0000256" key="1">
    <source>
        <dbReference type="SAM" id="MobiDB-lite"/>
    </source>
</evidence>
<comment type="caution">
    <text evidence="2">The sequence shown here is derived from an EMBL/GenBank/DDBJ whole genome shotgun (WGS) entry which is preliminary data.</text>
</comment>
<dbReference type="Proteomes" id="UP000008495">
    <property type="component" value="Unassembled WGS sequence"/>
</dbReference>
<accession>K6VM56</accession>
<evidence type="ECO:0000313" key="2">
    <source>
        <dbReference type="EMBL" id="GAB77829.1"/>
    </source>
</evidence>
<feature type="region of interest" description="Disordered" evidence="1">
    <location>
        <begin position="1"/>
        <end position="30"/>
    </location>
</feature>